<reference evidence="3 4" key="1">
    <citation type="submission" date="2018-01" db="EMBL/GenBank/DDBJ databases">
        <title>Superficieibacter electus gen. nov., sp. nov., an extended-spectrum beta-lactamase possessing member of the Enterobacteriaceae family, isolated from intensive care unit surfaces.</title>
        <authorList>
            <person name="Potter R.F."/>
            <person name="D'Souza A.W."/>
        </authorList>
    </citation>
    <scope>NUCLEOTIDE SEQUENCE [LARGE SCALE GENOMIC DNA]</scope>
    <source>
        <strain evidence="2 4">BP-1</strain>
        <strain evidence="1 3">BP-2</strain>
    </source>
</reference>
<dbReference type="AlphaFoldDB" id="A0A2P5GRF0"/>
<dbReference type="Proteomes" id="UP000237073">
    <property type="component" value="Unassembled WGS sequence"/>
</dbReference>
<dbReference type="EMBL" id="PQGE01000005">
    <property type="protein sequence ID" value="POP45836.1"/>
    <property type="molecule type" value="Genomic_DNA"/>
</dbReference>
<comment type="caution">
    <text evidence="2">The sequence shown here is derived from an EMBL/GenBank/DDBJ whole genome shotgun (WGS) entry which is preliminary data.</text>
</comment>
<gene>
    <name evidence="2" type="ORF">CHU32_08490</name>
    <name evidence="1" type="ORF">CHU33_06945</name>
</gene>
<evidence type="ECO:0000313" key="3">
    <source>
        <dbReference type="Proteomes" id="UP000237073"/>
    </source>
</evidence>
<keyword evidence="3" id="KW-1185">Reference proteome</keyword>
<evidence type="ECO:0000313" key="4">
    <source>
        <dbReference type="Proteomes" id="UP000247005"/>
    </source>
</evidence>
<organism evidence="2 4">
    <name type="scientific">Superficieibacter electus</name>
    <dbReference type="NCBI Taxonomy" id="2022662"/>
    <lineage>
        <taxon>Bacteria</taxon>
        <taxon>Pseudomonadati</taxon>
        <taxon>Pseudomonadota</taxon>
        <taxon>Gammaproteobacteria</taxon>
        <taxon>Enterobacterales</taxon>
        <taxon>Enterobacteriaceae</taxon>
        <taxon>Superficieibacter</taxon>
    </lineage>
</organism>
<name>A0A2P5GRF0_9ENTR</name>
<proteinExistence type="predicted"/>
<sequence>MYKENKKLTDLILGEAVIKILDADAPISFDTLLIELESMLMAESIAERKRAILSAINLVKANLPKTGAATSQRTNCAREIVFFSRFMPTNAPGE</sequence>
<evidence type="ECO:0000313" key="2">
    <source>
        <dbReference type="EMBL" id="POP49142.1"/>
    </source>
</evidence>
<evidence type="ECO:0000313" key="1">
    <source>
        <dbReference type="EMBL" id="POP45836.1"/>
    </source>
</evidence>
<accession>A0A2P5GRF0</accession>
<dbReference type="RefSeq" id="WP_103675362.1">
    <property type="nucleotide sequence ID" value="NZ_PQGD01000006.1"/>
</dbReference>
<dbReference type="Proteomes" id="UP000247005">
    <property type="component" value="Unassembled WGS sequence"/>
</dbReference>
<protein>
    <submittedName>
        <fullName evidence="2">Uncharacterized protein</fullName>
    </submittedName>
</protein>
<dbReference type="EMBL" id="PQGD01000006">
    <property type="protein sequence ID" value="POP49142.1"/>
    <property type="molecule type" value="Genomic_DNA"/>
</dbReference>